<feature type="compositionally biased region" description="Low complexity" evidence="1">
    <location>
        <begin position="135"/>
        <end position="168"/>
    </location>
</feature>
<evidence type="ECO:0000256" key="1">
    <source>
        <dbReference type="SAM" id="MobiDB-lite"/>
    </source>
</evidence>
<feature type="compositionally biased region" description="Low complexity" evidence="1">
    <location>
        <begin position="506"/>
        <end position="540"/>
    </location>
</feature>
<feature type="transmembrane region" description="Helical" evidence="2">
    <location>
        <begin position="347"/>
        <end position="367"/>
    </location>
</feature>
<dbReference type="RefSeq" id="WP_311710574.1">
    <property type="nucleotide sequence ID" value="NZ_JAVRFB010000016.1"/>
</dbReference>
<proteinExistence type="predicted"/>
<feature type="region of interest" description="Disordered" evidence="1">
    <location>
        <begin position="370"/>
        <end position="540"/>
    </location>
</feature>
<feature type="compositionally biased region" description="Polar residues" evidence="1">
    <location>
        <begin position="200"/>
        <end position="211"/>
    </location>
</feature>
<dbReference type="Proteomes" id="UP001180503">
    <property type="component" value="Unassembled WGS sequence"/>
</dbReference>
<evidence type="ECO:0008006" key="5">
    <source>
        <dbReference type="Google" id="ProtNLM"/>
    </source>
</evidence>
<feature type="compositionally biased region" description="Low complexity" evidence="1">
    <location>
        <begin position="240"/>
        <end position="272"/>
    </location>
</feature>
<evidence type="ECO:0000313" key="3">
    <source>
        <dbReference type="EMBL" id="MDT0404292.1"/>
    </source>
</evidence>
<feature type="compositionally biased region" description="Low complexity" evidence="1">
    <location>
        <begin position="390"/>
        <end position="402"/>
    </location>
</feature>
<accession>A0ABU2QIJ9</accession>
<sequence>MRNWPEDAQPDRPEGVGAFGENTEDEDPRETRVLPLNEKPVRPGTGPDSLEDRWARLGVFPGGTDRTQVLPDATTHRAEPPSGGPATPSWDARESPWDAERTTALRVPRDPGGTPGDRPTGPAPRQGGPRPPYDSGRPGAPTAPRRPSSGVGRPAPGSPANGSPSVSSEAETSVFPPVTGRPPSGAATGLGRSASGPANGPSSEAETSVFQPATGRRPSGAPGGLGRPVAGGPRPASADPATAVFPPATGTGAPGSPATAGTGAPTGLPKPASRATVRDPWQEDAGDSGAATHDPHEVTVQLDSVQIGEGLELRRAAPGRAGGGQEAAAGPVFVDESGRRSRLYRRIGMAVGLACAGYAVVMVATLLSGNSDAPWMPVPGQEDKPASQVETTPEPAETDTPPSAGADETPGSTPTTGAPTATAPGATAPATGGGAGSTADRPGSVDPSPTATRRNDTGKPATGGGGDTTSTPSGDTVSTAPASPPVSEEPDPVTTAPTADGSDPRVAGAPAGQPVVVSDGSAAPPATSTTPAVPSPENVV</sequence>
<organism evidence="3 4">
    <name type="scientific">Streptomyces edwardsiae</name>
    <dbReference type="NCBI Taxonomy" id="3075527"/>
    <lineage>
        <taxon>Bacteria</taxon>
        <taxon>Bacillati</taxon>
        <taxon>Actinomycetota</taxon>
        <taxon>Actinomycetes</taxon>
        <taxon>Kitasatosporales</taxon>
        <taxon>Streptomycetaceae</taxon>
        <taxon>Streptomyces</taxon>
    </lineage>
</organism>
<evidence type="ECO:0000256" key="2">
    <source>
        <dbReference type="SAM" id="Phobius"/>
    </source>
</evidence>
<feature type="region of interest" description="Disordered" evidence="1">
    <location>
        <begin position="1"/>
        <end position="328"/>
    </location>
</feature>
<keyword evidence="2" id="KW-1133">Transmembrane helix</keyword>
<gene>
    <name evidence="3" type="ORF">RM528_20840</name>
</gene>
<keyword evidence="2" id="KW-0472">Membrane</keyword>
<keyword evidence="2" id="KW-0812">Transmembrane</keyword>
<dbReference type="EMBL" id="JAVRFB010000016">
    <property type="protein sequence ID" value="MDT0404292.1"/>
    <property type="molecule type" value="Genomic_DNA"/>
</dbReference>
<evidence type="ECO:0000313" key="4">
    <source>
        <dbReference type="Proteomes" id="UP001180503"/>
    </source>
</evidence>
<comment type="caution">
    <text evidence="3">The sequence shown here is derived from an EMBL/GenBank/DDBJ whole genome shotgun (WGS) entry which is preliminary data.</text>
</comment>
<protein>
    <recommendedName>
        <fullName evidence="5">Translation initiation factor IF-2</fullName>
    </recommendedName>
</protein>
<reference evidence="4" key="1">
    <citation type="submission" date="2023-07" db="EMBL/GenBank/DDBJ databases">
        <title>30 novel species of actinomycetes from the DSMZ collection.</title>
        <authorList>
            <person name="Nouioui I."/>
        </authorList>
    </citation>
    <scope>NUCLEOTIDE SEQUENCE [LARGE SCALE GENOMIC DNA]</scope>
    <source>
        <strain evidence="4">DSM 41635</strain>
    </source>
</reference>
<feature type="compositionally biased region" description="Basic and acidic residues" evidence="1">
    <location>
        <begin position="91"/>
        <end position="109"/>
    </location>
</feature>
<feature type="compositionally biased region" description="Low complexity" evidence="1">
    <location>
        <begin position="110"/>
        <end position="128"/>
    </location>
</feature>
<feature type="compositionally biased region" description="Low complexity" evidence="1">
    <location>
        <begin position="409"/>
        <end position="430"/>
    </location>
</feature>
<name>A0ABU2QIJ9_9ACTN</name>